<protein>
    <submittedName>
        <fullName evidence="1">Uncharacterized protein</fullName>
    </submittedName>
</protein>
<evidence type="ECO:0000313" key="2">
    <source>
        <dbReference type="Proteomes" id="UP000202282"/>
    </source>
</evidence>
<accession>A0A0R6CHJ1</accession>
<dbReference type="RefSeq" id="YP_009168397.1">
    <property type="nucleotide sequence ID" value="NC_027988.2"/>
</dbReference>
<organism evidence="1 2">
    <name type="scientific">Citrobacter phage CVT22</name>
    <dbReference type="NCBI Taxonomy" id="1622234"/>
    <lineage>
        <taxon>Viruses</taxon>
        <taxon>Duplodnaviria</taxon>
        <taxon>Heunggongvirae</taxon>
        <taxon>Uroviricota</taxon>
        <taxon>Caudoviricetes</taxon>
        <taxon>Zobellviridae</taxon>
        <taxon>Citrovirus</taxon>
        <taxon>Citrovirus coptotermitis</taxon>
    </lineage>
</organism>
<dbReference type="KEGG" id="vg:26040340"/>
<reference evidence="1 2" key="1">
    <citation type="journal article" date="2015" name="Genome Announc.">
        <title>Complete Genome Sequence of Citrobacter Phage CVT22 Isolated from the Gut of the Formosan Subterranean Termite, Coptotermes formosanus Shiraki.</title>
        <authorList>
            <person name="Tikhe C.V."/>
            <person name="Martin T.M."/>
            <person name="Gissendanner C.R."/>
            <person name="Husseneder C."/>
        </authorList>
    </citation>
    <scope>NUCLEOTIDE SEQUENCE [LARGE SCALE GENOMIC DNA]</scope>
</reference>
<dbReference type="GeneID" id="26040340"/>
<evidence type="ECO:0000313" key="1">
    <source>
        <dbReference type="EMBL" id="AJT60719.1"/>
    </source>
</evidence>
<keyword evidence="2" id="KW-1185">Reference proteome</keyword>
<sequence length="1573" mass="172502">MAELNDFVETQEYSIEDFTDPSAVQPPVTSLGSDRSAAAHAAMLSPEPANAIQAYDQIVGERASTGTSDTEEALVTNARGENMLAYQRSTAELLMDPSASQEWKAAAIGVVNDPNSTLYDPRTMVATKAATQKVDSETQEAALQRGIAAAGINEVLEFQREKQKHYNSMQLVSDKDKTADWVSTAEGFIPLASGYKEARITRDLAGNDWSTFRTAMATIFNGKTVKERNEMFNSLPINQRMQMMDKIADIISTDGQTIFLPSSRDTVNLKAFMQTVESDGYSTTEETVDNILGVLDFAGVGSMVRTGANYVTKLGKLAGEADTVSDSFRNVVRTNVTTDVQPTSLHNTVKDVNPQMGRNLYNATLTDESGELATAVYGTSREDAIASVVAPKPATVDGTVASAISHPELESDFGFMPDADILDFVDNSGAAWLTQSEKRVLRSSVVNDFRNAVGMVNRKEMGSVESLPDGVRFSSVYGPTDNGWSGLQEAVDQAQFALKNYGVTENEISVLVRQGDNYVPLDKKVQATLMAGNNPQIKGDYLLQIDHTYKYDSSKLSDGFEFLDVRNNGFDRWLPGGGKIEQGTIQSNVLDPQSMLNPKLTKGATIASLRTAGLEQKLLQGAKDYVESLQILPSARQERIFSKIRENNVKGQGLNYANLKAEGFTDNEVDVLAKWQKNQDTLYAISNRDMIKTYTSRGYGLMEHPDSGTRLIVRPVARNQTGDRVKAYDPLTDSVVDLDAKALTDLYAGNGNVAKSISPINVDGVNVEHVLNRNAAGSTYIRKMRNDDQVLNYRKGYYAVRYRNPHFIERKVVDADGKPVLDSSGKEMWKAVATASDIPKAKKAVERLTTTTGGEYRFRNDLKGEDFDNASHAVLQTGGMSSQRLRGERLEEALGDNQLLSDATHIESPIESMVHAMQSVSSRVSTRDWLETAKQRFIAQYGDVLPKKQGQTVYPATRSEIGEAGNKRTKMAADARTTWEYIRAMEDGYKNSLDDGAKALLNGIAEWMGHKGFGLGERAARAVGEQADITGKLKGAAFTMYLAANPIRQLLVQSHQILMLGSLHPQYVFSQLPRDLMVIMAYHAGAKPSKALLKASGRTEAEANAMFKALKDSNIGAGITKNELVSESMNSLVDEASRFARTTNKVSKYTTRPIQQAIALSRKVGFDFGEYLSSASAFLTEYDKAIKSGIKMDATAIEDITTRSRNLVYNMDRAGALPYNHNSAALVTQFLQVPHKAILQFTANRGLSPMEKGKILGYMFTMFGTTSLGFGSIVEAYTRDLLPDDPTYREILVNGLETVVLNKVFSELYGEQVGIDFSSLAPLDVYGVSEFLGSVLDSGPLEIFAASPAGSLIAGSNPRVATLLNTAATMVGLKDPAEGMSPPSWSNLAKDSANLFSGLSNAFKAQYAWEYGKKLGALGGTTDTNVNKVEAIAAALGLPTQDETKYRKAMEAVYKNDKEIEKDVKELFRLTSIQMAQDDIDASQYEYVSKMMGQGMTVFKGNPKALQYWKAEMKKQSTNRDNKFIRQMMDYSGWGTPDKVKSLIDNAPLDAERKGNLKAFVDYQLETRQDIKE</sequence>
<dbReference type="EMBL" id="KP774835">
    <property type="protein sequence ID" value="AJT60719.1"/>
    <property type="molecule type" value="Genomic_DNA"/>
</dbReference>
<name>A0A0R6CHJ1_9CAUD</name>
<dbReference type="Proteomes" id="UP000202282">
    <property type="component" value="Segment"/>
</dbReference>
<proteinExistence type="predicted"/>